<reference evidence="2" key="1">
    <citation type="submission" date="2023-06" db="EMBL/GenBank/DDBJ databases">
        <title>Genome-scale phylogeny and comparative genomics of the fungal order Sordariales.</title>
        <authorList>
            <consortium name="Lawrence Berkeley National Laboratory"/>
            <person name="Hensen N."/>
            <person name="Bonometti L."/>
            <person name="Westerberg I."/>
            <person name="Brannstrom I.O."/>
            <person name="Guillou S."/>
            <person name="Cros-Aarteil S."/>
            <person name="Calhoun S."/>
            <person name="Haridas S."/>
            <person name="Kuo A."/>
            <person name="Mondo S."/>
            <person name="Pangilinan J."/>
            <person name="Riley R."/>
            <person name="Labutti K."/>
            <person name="Andreopoulos B."/>
            <person name="Lipzen A."/>
            <person name="Chen C."/>
            <person name="Yanf M."/>
            <person name="Daum C."/>
            <person name="Ng V."/>
            <person name="Clum A."/>
            <person name="Steindorff A."/>
            <person name="Ohm R."/>
            <person name="Martin F."/>
            <person name="Silar P."/>
            <person name="Natvig D."/>
            <person name="Lalanne C."/>
            <person name="Gautier V."/>
            <person name="Ament-Velasquez S.L."/>
            <person name="Kruys A."/>
            <person name="Hutchinson M.I."/>
            <person name="Powell A.J."/>
            <person name="Barry K."/>
            <person name="Miller A.N."/>
            <person name="Grigoriev I.V."/>
            <person name="Debuchy R."/>
            <person name="Gladieux P."/>
            <person name="Thoren M.H."/>
            <person name="Johannesson H."/>
        </authorList>
    </citation>
    <scope>NUCLEOTIDE SEQUENCE</scope>
    <source>
        <strain evidence="2">SMH4607-1</strain>
    </source>
</reference>
<accession>A0AA40DWD5</accession>
<dbReference type="AlphaFoldDB" id="A0AA40DWD5"/>
<sequence length="425" mass="44021">MGRHVLHGLLDGAQHPLVDTERAPHRAVRHGHGPAAGDGRQREVFAVGADGRGRYRGRRGRGRRGRGRDEPRRDRARSGHGPDARARRRRHGADGGGVLGVGLAGDGAQRGQPLLGAVTLLPDGGCLCFRVGLLLLQGPQRVLEHDFGVLLGAVHGHVPVGGGGRAPVEVGGELRVGLGGVRGVGRVWLRQGLLGLGLGVLEAADDLVAHAGAGGQAGLDADDTLDGVADLGRGGVGDDAHEAGHGVDEVGDVVGGVNGGAVAALAADEQAVALLEAVDPAGGELGGLLVLVARQGREDGLGLVGELLVGGVAAAVLRLLVPEQHELLDVGPVAEAQTRARQLRVTIEAGVLGRQRVRDGRLRDGLAVLALEPVDARLVRRPHRLRIGPATQRAPLVERERVPLLGRRRRGLGRDVAHRPLSNPR</sequence>
<keyword evidence="3" id="KW-1185">Reference proteome</keyword>
<evidence type="ECO:0000313" key="2">
    <source>
        <dbReference type="EMBL" id="KAK0715521.1"/>
    </source>
</evidence>
<name>A0AA40DWD5_9PEZI</name>
<gene>
    <name evidence="2" type="ORF">B0H67DRAFT_242241</name>
</gene>
<evidence type="ECO:0000313" key="3">
    <source>
        <dbReference type="Proteomes" id="UP001172102"/>
    </source>
</evidence>
<feature type="region of interest" description="Disordered" evidence="1">
    <location>
        <begin position="23"/>
        <end position="96"/>
    </location>
</feature>
<organism evidence="2 3">
    <name type="scientific">Lasiosphaeris hirsuta</name>
    <dbReference type="NCBI Taxonomy" id="260670"/>
    <lineage>
        <taxon>Eukaryota</taxon>
        <taxon>Fungi</taxon>
        <taxon>Dikarya</taxon>
        <taxon>Ascomycota</taxon>
        <taxon>Pezizomycotina</taxon>
        <taxon>Sordariomycetes</taxon>
        <taxon>Sordariomycetidae</taxon>
        <taxon>Sordariales</taxon>
        <taxon>Lasiosphaeriaceae</taxon>
        <taxon>Lasiosphaeris</taxon>
    </lineage>
</organism>
<feature type="compositionally biased region" description="Basic residues" evidence="1">
    <location>
        <begin position="54"/>
        <end position="66"/>
    </location>
</feature>
<dbReference type="Proteomes" id="UP001172102">
    <property type="component" value="Unassembled WGS sequence"/>
</dbReference>
<protein>
    <submittedName>
        <fullName evidence="2">Uncharacterized protein</fullName>
    </submittedName>
</protein>
<dbReference type="EMBL" id="JAUKUA010000004">
    <property type="protein sequence ID" value="KAK0715521.1"/>
    <property type="molecule type" value="Genomic_DNA"/>
</dbReference>
<evidence type="ECO:0000256" key="1">
    <source>
        <dbReference type="SAM" id="MobiDB-lite"/>
    </source>
</evidence>
<proteinExistence type="predicted"/>
<feature type="compositionally biased region" description="Basic and acidic residues" evidence="1">
    <location>
        <begin position="67"/>
        <end position="85"/>
    </location>
</feature>
<comment type="caution">
    <text evidence="2">The sequence shown here is derived from an EMBL/GenBank/DDBJ whole genome shotgun (WGS) entry which is preliminary data.</text>
</comment>